<dbReference type="PANTHER" id="PTHR43776:SF7">
    <property type="entry name" value="D,D-DIPEPTIDE TRANSPORT ATP-BINDING PROTEIN DDPF-RELATED"/>
    <property type="match status" value="1"/>
</dbReference>
<protein>
    <submittedName>
        <fullName evidence="6">ATP-binding cassette domain-containing protein</fullName>
    </submittedName>
</protein>
<evidence type="ECO:0000256" key="1">
    <source>
        <dbReference type="ARBA" id="ARBA00005417"/>
    </source>
</evidence>
<proteinExistence type="inferred from homology"/>
<dbReference type="Proteomes" id="UP001652445">
    <property type="component" value="Unassembled WGS sequence"/>
</dbReference>
<dbReference type="CDD" id="cd03257">
    <property type="entry name" value="ABC_NikE_OppD_transporters"/>
    <property type="match status" value="1"/>
</dbReference>
<evidence type="ECO:0000256" key="3">
    <source>
        <dbReference type="ARBA" id="ARBA00022741"/>
    </source>
</evidence>
<name>A0ABT2UGR7_9BACL</name>
<dbReference type="RefSeq" id="WP_262685057.1">
    <property type="nucleotide sequence ID" value="NZ_JAOQIO010000069.1"/>
</dbReference>
<evidence type="ECO:0000313" key="6">
    <source>
        <dbReference type="EMBL" id="MCU6793831.1"/>
    </source>
</evidence>
<keyword evidence="4 6" id="KW-0067">ATP-binding</keyword>
<evidence type="ECO:0000313" key="7">
    <source>
        <dbReference type="Proteomes" id="UP001652445"/>
    </source>
</evidence>
<feature type="domain" description="ABC transporter" evidence="5">
    <location>
        <begin position="2"/>
        <end position="235"/>
    </location>
</feature>
<reference evidence="6 7" key="1">
    <citation type="submission" date="2022-09" db="EMBL/GenBank/DDBJ databases">
        <authorList>
            <person name="Han X.L."/>
            <person name="Wang Q."/>
            <person name="Lu T."/>
        </authorList>
    </citation>
    <scope>NUCLEOTIDE SEQUENCE [LARGE SCALE GENOMIC DNA]</scope>
    <source>
        <strain evidence="6 7">WQ 127069</strain>
    </source>
</reference>
<evidence type="ECO:0000256" key="4">
    <source>
        <dbReference type="ARBA" id="ARBA00022840"/>
    </source>
</evidence>
<gene>
    <name evidence="6" type="ORF">OB236_17150</name>
</gene>
<evidence type="ECO:0000259" key="5">
    <source>
        <dbReference type="PROSITE" id="PS50893"/>
    </source>
</evidence>
<organism evidence="6 7">
    <name type="scientific">Paenibacillus baimaensis</name>
    <dbReference type="NCBI Taxonomy" id="2982185"/>
    <lineage>
        <taxon>Bacteria</taxon>
        <taxon>Bacillati</taxon>
        <taxon>Bacillota</taxon>
        <taxon>Bacilli</taxon>
        <taxon>Bacillales</taxon>
        <taxon>Paenibacillaceae</taxon>
        <taxon>Paenibacillus</taxon>
    </lineage>
</organism>
<dbReference type="SMART" id="SM00382">
    <property type="entry name" value="AAA"/>
    <property type="match status" value="1"/>
</dbReference>
<dbReference type="GO" id="GO:0005524">
    <property type="term" value="F:ATP binding"/>
    <property type="evidence" value="ECO:0007669"/>
    <property type="project" value="UniProtKB-KW"/>
</dbReference>
<keyword evidence="3" id="KW-0547">Nucleotide-binding</keyword>
<dbReference type="SUPFAM" id="SSF52540">
    <property type="entry name" value="P-loop containing nucleoside triphosphate hydrolases"/>
    <property type="match status" value="1"/>
</dbReference>
<comment type="caution">
    <text evidence="6">The sequence shown here is derived from an EMBL/GenBank/DDBJ whole genome shotgun (WGS) entry which is preliminary data.</text>
</comment>
<dbReference type="InterPro" id="IPR027417">
    <property type="entry name" value="P-loop_NTPase"/>
</dbReference>
<dbReference type="PANTHER" id="PTHR43776">
    <property type="entry name" value="TRANSPORT ATP-BINDING PROTEIN"/>
    <property type="match status" value="1"/>
</dbReference>
<comment type="similarity">
    <text evidence="1">Belongs to the ABC transporter superfamily.</text>
</comment>
<sequence>MLQVKNLQKAYRSKQVLHAIDFAIAQGEIVGLIGMSGSGKSTIAKCIMGLDKPSGGDILWNDQSLLKWSARSSWRQDIQIVFQDPRTSLNPRWTVRRSIAEPLRNYGSATEARIVQLLLEVGLDERYLNRYPDELSTGQCQRVCIARALALKPKLLILDEPLSALDVSIQAQMLVLLKQLHLSQQVSYLFISHDIAVVSELCERVLVIEKGTIVEDTTAIRLISEPKHAYTRKLLADTPTFPQFNQ</sequence>
<dbReference type="Gene3D" id="3.40.50.300">
    <property type="entry name" value="P-loop containing nucleotide triphosphate hydrolases"/>
    <property type="match status" value="1"/>
</dbReference>
<accession>A0ABT2UGR7</accession>
<dbReference type="InterPro" id="IPR050319">
    <property type="entry name" value="ABC_transp_ATP-bind"/>
</dbReference>
<dbReference type="Pfam" id="PF00005">
    <property type="entry name" value="ABC_tran"/>
    <property type="match status" value="1"/>
</dbReference>
<evidence type="ECO:0000256" key="2">
    <source>
        <dbReference type="ARBA" id="ARBA00022448"/>
    </source>
</evidence>
<keyword evidence="7" id="KW-1185">Reference proteome</keyword>
<dbReference type="PROSITE" id="PS50893">
    <property type="entry name" value="ABC_TRANSPORTER_2"/>
    <property type="match status" value="1"/>
</dbReference>
<dbReference type="InterPro" id="IPR003439">
    <property type="entry name" value="ABC_transporter-like_ATP-bd"/>
</dbReference>
<dbReference type="EMBL" id="JAOQIO010000069">
    <property type="protein sequence ID" value="MCU6793831.1"/>
    <property type="molecule type" value="Genomic_DNA"/>
</dbReference>
<keyword evidence="2" id="KW-0813">Transport</keyword>
<dbReference type="InterPro" id="IPR003593">
    <property type="entry name" value="AAA+_ATPase"/>
</dbReference>